<gene>
    <name evidence="1" type="primary">orf115a</name>
</gene>
<reference evidence="1" key="1">
    <citation type="submission" date="2003-08" db="EMBL/GenBank/DDBJ databases">
        <authorList>
            <person name="Pombert J.-F."/>
            <person name="Otis C."/>
            <person name="Lemieux C."/>
            <person name="Turmel M."/>
        </authorList>
    </citation>
    <scope>NUCLEOTIDE SEQUENCE</scope>
    <source>
        <strain evidence="1">UTEX 1912</strain>
    </source>
</reference>
<reference evidence="1" key="2">
    <citation type="journal article" date="2004" name="Mol. Biol. Evol.">
        <title>The complete mitochondrial DNA sequence of the green alga Pseudendoclonium akinetum (Ulvophyceae) highlights distinctive evolutionary trends in the chlorophyta and suggests a sister-group relationship between the Ulvophyceae and Chlorophyceae.</title>
        <authorList>
            <person name="Pombert J.F."/>
            <person name="Otis C."/>
            <person name="Lemieux C."/>
            <person name="Turmel M."/>
        </authorList>
    </citation>
    <scope>NUCLEOTIDE SEQUENCE</scope>
    <source>
        <strain evidence="1">UTEX 1912</strain>
    </source>
</reference>
<protein>
    <submittedName>
        <fullName evidence="1">Uncharacterized protein</fullName>
    </submittedName>
</protein>
<proteinExistence type="predicted"/>
<evidence type="ECO:0000313" key="1">
    <source>
        <dbReference type="EMBL" id="AAQ18715.1"/>
    </source>
</evidence>
<sequence length="115" mass="12788">MYVVVLQSANALLLNLRTFSNLAFYAKLLDCYATTELHIKCKAAGSGATRTKLLRAWLANEMSKFYVSKSWQAAANLLISFANYGAKQGFLLEAKQFVRRLTNFGAIASQMGLLR</sequence>
<accession>Q6UVW0</accession>
<dbReference type="GeneID" id="2847062"/>
<keyword evidence="1" id="KW-0496">Mitochondrion</keyword>
<name>Q6UVW0_TUPAK</name>
<organism evidence="1">
    <name type="scientific">Tupiella akineta</name>
    <name type="common">Green alga</name>
    <name type="synonym">Pseudendoclonium akinetum</name>
    <dbReference type="NCBI Taxonomy" id="160070"/>
    <lineage>
        <taxon>Eukaryota</taxon>
        <taxon>Viridiplantae</taxon>
        <taxon>Chlorophyta</taxon>
        <taxon>core chlorophytes</taxon>
        <taxon>Ulvophyceae</taxon>
        <taxon>OUU clade</taxon>
        <taxon>Ulotrichales</taxon>
        <taxon>Tupiellaceae</taxon>
        <taxon>Tupiella</taxon>
    </lineage>
</organism>
<geneLocation type="mitochondrion" evidence="1"/>
<dbReference type="AlphaFoldDB" id="Q6UVW0"/>
<dbReference type="EMBL" id="AY359242">
    <property type="protein sequence ID" value="AAQ18715.1"/>
    <property type="molecule type" value="Genomic_DNA"/>
</dbReference>
<dbReference type="RefSeq" id="YP_025755.1">
    <property type="nucleotide sequence ID" value="NC_005926.1"/>
</dbReference>